<name>A0A399EZH6_9DEIN</name>
<keyword evidence="1" id="KW-0732">Signal</keyword>
<accession>A0A399EZH6</accession>
<gene>
    <name evidence="2" type="ORF">Mrose_00848</name>
</gene>
<evidence type="ECO:0000256" key="1">
    <source>
        <dbReference type="SAM" id="SignalP"/>
    </source>
</evidence>
<evidence type="ECO:0000313" key="3">
    <source>
        <dbReference type="Proteomes" id="UP000265341"/>
    </source>
</evidence>
<dbReference type="Proteomes" id="UP000265341">
    <property type="component" value="Unassembled WGS sequence"/>
</dbReference>
<dbReference type="EMBL" id="QWLA01000010">
    <property type="protein sequence ID" value="RIH88439.1"/>
    <property type="molecule type" value="Genomic_DNA"/>
</dbReference>
<proteinExistence type="predicted"/>
<comment type="caution">
    <text evidence="2">The sequence shown here is derived from an EMBL/GenBank/DDBJ whole genome shotgun (WGS) entry which is preliminary data.</text>
</comment>
<evidence type="ECO:0000313" key="2">
    <source>
        <dbReference type="EMBL" id="RIH88439.1"/>
    </source>
</evidence>
<feature type="signal peptide" evidence="1">
    <location>
        <begin position="1"/>
        <end position="17"/>
    </location>
</feature>
<reference evidence="2 3" key="1">
    <citation type="submission" date="2018-08" db="EMBL/GenBank/DDBJ databases">
        <title>Meiothermus roseus NBRC 110900 genome sequencing project.</title>
        <authorList>
            <person name="Da Costa M.S."/>
            <person name="Albuquerque L."/>
            <person name="Raposo P."/>
            <person name="Froufe H.J.C."/>
            <person name="Barroso C.S."/>
            <person name="Egas C."/>
        </authorList>
    </citation>
    <scope>NUCLEOTIDE SEQUENCE [LARGE SCALE GENOMIC DNA]</scope>
    <source>
        <strain evidence="2 3">NBRC 110900</strain>
    </source>
</reference>
<keyword evidence="3" id="KW-1185">Reference proteome</keyword>
<sequence>MKKLLVLLVLLLTPAFAQSLQGSIGGPFGLSAGIRLGLVPLLLDGRLYASGGPVGTGGALVFGGGADLLAKIPLTDLYAGGGVFFGNGNSLSMLGSGNLGLRGVVGTWLNLGLPGIGFFIEAHPMVFFGSSTGFGLSGSFGVNIGF</sequence>
<dbReference type="RefSeq" id="WP_119276184.1">
    <property type="nucleotide sequence ID" value="NZ_QWLA01000010.1"/>
</dbReference>
<feature type="chain" id="PRO_5017265242" evidence="1">
    <location>
        <begin position="18"/>
        <end position="146"/>
    </location>
</feature>
<organism evidence="2 3">
    <name type="scientific">Calidithermus roseus</name>
    <dbReference type="NCBI Taxonomy" id="1644118"/>
    <lineage>
        <taxon>Bacteria</taxon>
        <taxon>Thermotogati</taxon>
        <taxon>Deinococcota</taxon>
        <taxon>Deinococci</taxon>
        <taxon>Thermales</taxon>
        <taxon>Thermaceae</taxon>
        <taxon>Calidithermus</taxon>
    </lineage>
</organism>
<protein>
    <submittedName>
        <fullName evidence="2">Uncharacterized protein</fullName>
    </submittedName>
</protein>
<dbReference type="AlphaFoldDB" id="A0A399EZH6"/>